<feature type="transmembrane region" description="Helical" evidence="1">
    <location>
        <begin position="177"/>
        <end position="196"/>
    </location>
</feature>
<name>A0A5C2SJ91_9APHY</name>
<keyword evidence="1" id="KW-0812">Transmembrane</keyword>
<feature type="transmembrane region" description="Helical" evidence="1">
    <location>
        <begin position="151"/>
        <end position="171"/>
    </location>
</feature>
<dbReference type="EMBL" id="ML122255">
    <property type="protein sequence ID" value="RPD63731.1"/>
    <property type="molecule type" value="Genomic_DNA"/>
</dbReference>
<reference evidence="2" key="1">
    <citation type="journal article" date="2018" name="Genome Biol. Evol.">
        <title>Genomics and development of Lentinus tigrinus, a white-rot wood-decaying mushroom with dimorphic fruiting bodies.</title>
        <authorList>
            <person name="Wu B."/>
            <person name="Xu Z."/>
            <person name="Knudson A."/>
            <person name="Carlson A."/>
            <person name="Chen N."/>
            <person name="Kovaka S."/>
            <person name="LaButti K."/>
            <person name="Lipzen A."/>
            <person name="Pennachio C."/>
            <person name="Riley R."/>
            <person name="Schakwitz W."/>
            <person name="Umezawa K."/>
            <person name="Ohm R.A."/>
            <person name="Grigoriev I.V."/>
            <person name="Nagy L.G."/>
            <person name="Gibbons J."/>
            <person name="Hibbett D."/>
        </authorList>
    </citation>
    <scope>NUCLEOTIDE SEQUENCE [LARGE SCALE GENOMIC DNA]</scope>
    <source>
        <strain evidence="2">ALCF2SS1-6</strain>
    </source>
</reference>
<dbReference type="AlphaFoldDB" id="A0A5C2SJ91"/>
<keyword evidence="1" id="KW-1133">Transmembrane helix</keyword>
<protein>
    <submittedName>
        <fullName evidence="2">Uncharacterized protein</fullName>
    </submittedName>
</protein>
<evidence type="ECO:0000313" key="3">
    <source>
        <dbReference type="Proteomes" id="UP000313359"/>
    </source>
</evidence>
<keyword evidence="1" id="KW-0472">Membrane</keyword>
<sequence>MHAPSPACRARITLRQLPLPHAITCRLLCRCRRLRWLFRMHPDLSLSVYHHLKSSGSSSLHCRISRTSHRCIFHDISRRLRPVASYIIDSHYLVIDSVAFSFFGIYSYVLYLLDLIYSYPPTTPTPLLFSLLSSLFTFYTRPTLWTDVGSITLPSPLIFSYACSSLLSSISGLPCRLFIRFVAHLLLVVASSSIALK</sequence>
<dbReference type="Proteomes" id="UP000313359">
    <property type="component" value="Unassembled WGS sequence"/>
</dbReference>
<accession>A0A5C2SJ91</accession>
<gene>
    <name evidence="2" type="ORF">L227DRAFT_359836</name>
</gene>
<proteinExistence type="predicted"/>
<evidence type="ECO:0000256" key="1">
    <source>
        <dbReference type="SAM" id="Phobius"/>
    </source>
</evidence>
<feature type="transmembrane region" description="Helical" evidence="1">
    <location>
        <begin position="86"/>
        <end position="111"/>
    </location>
</feature>
<keyword evidence="3" id="KW-1185">Reference proteome</keyword>
<organism evidence="2 3">
    <name type="scientific">Lentinus tigrinus ALCF2SS1-6</name>
    <dbReference type="NCBI Taxonomy" id="1328759"/>
    <lineage>
        <taxon>Eukaryota</taxon>
        <taxon>Fungi</taxon>
        <taxon>Dikarya</taxon>
        <taxon>Basidiomycota</taxon>
        <taxon>Agaricomycotina</taxon>
        <taxon>Agaricomycetes</taxon>
        <taxon>Polyporales</taxon>
        <taxon>Polyporaceae</taxon>
        <taxon>Lentinus</taxon>
    </lineage>
</organism>
<evidence type="ECO:0000313" key="2">
    <source>
        <dbReference type="EMBL" id="RPD63731.1"/>
    </source>
</evidence>